<evidence type="ECO:0000313" key="6">
    <source>
        <dbReference type="EMBL" id="KAL2346934.1"/>
    </source>
</evidence>
<proteinExistence type="inferred from homology"/>
<dbReference type="Proteomes" id="UP001603857">
    <property type="component" value="Unassembled WGS sequence"/>
</dbReference>
<gene>
    <name evidence="6" type="ORF">Fmac_000934</name>
</gene>
<evidence type="ECO:0000256" key="3">
    <source>
        <dbReference type="ARBA" id="ARBA00022964"/>
    </source>
</evidence>
<protein>
    <submittedName>
        <fullName evidence="6">Uncharacterized protein</fullName>
    </submittedName>
</protein>
<comment type="caution">
    <text evidence="6">The sequence shown here is derived from an EMBL/GenBank/DDBJ whole genome shotgun (WGS) entry which is preliminary data.</text>
</comment>
<comment type="cofactor">
    <cofactor evidence="5">
        <name>Fe(2+)</name>
        <dbReference type="ChEBI" id="CHEBI:29033"/>
    </cofactor>
    <text evidence="5">Binds 1 Fe(2+) ion per subunit.</text>
</comment>
<keyword evidence="7" id="KW-1185">Reference proteome</keyword>
<keyword evidence="4 5" id="KW-0408">Iron</keyword>
<accession>A0ABD1NFP5</accession>
<dbReference type="PANTHER" id="PTHR10543:SF142">
    <property type="entry name" value="OS06G0162550 PROTEIN"/>
    <property type="match status" value="1"/>
</dbReference>
<dbReference type="InterPro" id="IPR004294">
    <property type="entry name" value="Carotenoid_Oase"/>
</dbReference>
<organism evidence="6 7">
    <name type="scientific">Flemingia macrophylla</name>
    <dbReference type="NCBI Taxonomy" id="520843"/>
    <lineage>
        <taxon>Eukaryota</taxon>
        <taxon>Viridiplantae</taxon>
        <taxon>Streptophyta</taxon>
        <taxon>Embryophyta</taxon>
        <taxon>Tracheophyta</taxon>
        <taxon>Spermatophyta</taxon>
        <taxon>Magnoliopsida</taxon>
        <taxon>eudicotyledons</taxon>
        <taxon>Gunneridae</taxon>
        <taxon>Pentapetalae</taxon>
        <taxon>rosids</taxon>
        <taxon>fabids</taxon>
        <taxon>Fabales</taxon>
        <taxon>Fabaceae</taxon>
        <taxon>Papilionoideae</taxon>
        <taxon>50 kb inversion clade</taxon>
        <taxon>NPAAA clade</taxon>
        <taxon>indigoferoid/millettioid clade</taxon>
        <taxon>Phaseoleae</taxon>
        <taxon>Flemingia</taxon>
    </lineage>
</organism>
<feature type="binding site" evidence="5">
    <location>
        <position position="219"/>
    </location>
    <ligand>
        <name>Fe cation</name>
        <dbReference type="ChEBI" id="CHEBI:24875"/>
        <note>catalytic</note>
    </ligand>
</feature>
<evidence type="ECO:0000256" key="5">
    <source>
        <dbReference type="PIRSR" id="PIRSR604294-1"/>
    </source>
</evidence>
<comment type="similarity">
    <text evidence="1">Belongs to the carotenoid oxygenase family.</text>
</comment>
<dbReference type="GO" id="GO:0046872">
    <property type="term" value="F:metal ion binding"/>
    <property type="evidence" value="ECO:0007669"/>
    <property type="project" value="UniProtKB-KW"/>
</dbReference>
<feature type="binding site" evidence="5">
    <location>
        <position position="170"/>
    </location>
    <ligand>
        <name>Fe cation</name>
        <dbReference type="ChEBI" id="CHEBI:24875"/>
        <note>catalytic</note>
    </ligand>
</feature>
<name>A0ABD1NFP5_9FABA</name>
<dbReference type="PANTHER" id="PTHR10543">
    <property type="entry name" value="BETA-CAROTENE DIOXYGENASE"/>
    <property type="match status" value="1"/>
</dbReference>
<keyword evidence="3" id="KW-0223">Dioxygenase</keyword>
<dbReference type="EMBL" id="JBGMDY010000001">
    <property type="protein sequence ID" value="KAL2346934.1"/>
    <property type="molecule type" value="Genomic_DNA"/>
</dbReference>
<evidence type="ECO:0000256" key="1">
    <source>
        <dbReference type="ARBA" id="ARBA00006787"/>
    </source>
</evidence>
<reference evidence="6 7" key="1">
    <citation type="submission" date="2024-08" db="EMBL/GenBank/DDBJ databases">
        <title>Insights into the chromosomal genome structure of Flemingia macrophylla.</title>
        <authorList>
            <person name="Ding Y."/>
            <person name="Zhao Y."/>
            <person name="Bi W."/>
            <person name="Wu M."/>
            <person name="Zhao G."/>
            <person name="Gong Y."/>
            <person name="Li W."/>
            <person name="Zhang P."/>
        </authorList>
    </citation>
    <scope>NUCLEOTIDE SEQUENCE [LARGE SCALE GENOMIC DNA]</scope>
    <source>
        <strain evidence="6">DYQJB</strain>
        <tissue evidence="6">Leaf</tissue>
    </source>
</reference>
<feature type="binding site" evidence="5">
    <location>
        <position position="425"/>
    </location>
    <ligand>
        <name>Fe cation</name>
        <dbReference type="ChEBI" id="CHEBI:24875"/>
        <note>catalytic</note>
    </ligand>
</feature>
<evidence type="ECO:0000313" key="7">
    <source>
        <dbReference type="Proteomes" id="UP001603857"/>
    </source>
</evidence>
<keyword evidence="2 5" id="KW-0479">Metal-binding</keyword>
<evidence type="ECO:0000256" key="2">
    <source>
        <dbReference type="ARBA" id="ARBA00022723"/>
    </source>
</evidence>
<dbReference type="AlphaFoldDB" id="A0ABD1NFP5"/>
<dbReference type="GO" id="GO:0051213">
    <property type="term" value="F:dioxygenase activity"/>
    <property type="evidence" value="ECO:0007669"/>
    <property type="project" value="UniProtKB-KW"/>
</dbReference>
<evidence type="ECO:0000256" key="4">
    <source>
        <dbReference type="ARBA" id="ARBA00023004"/>
    </source>
</evidence>
<sequence length="433" mass="48947">MANSYKTFLVNCSIQKRRSYASDNSRHCNLPLFPAFKPLKKVLHQVPLQTEDVHKTRTNTAARLLNAFVDSFFEFVDQPLPPQSNFAPVEELGEAILVTTIQGRIPDDFPEGLRFGKVNKYISNTNVFEHSGKFYSTAENHIPQEIDIFTLITLKNWNVNGSWDRPFTSHPKKDPGTGELITIGVTPTKPFAVVGIISADGKKLVHKVDLKLNRCSLCHDLGVTQRYNVIMDFPLTIDLSRLLRGGPSLDSLIPAPDPSLKEFEWLSRCYEWRLNMQTGEVKERDLCGANGYYMDFPMINENFIGIRNKYAYTQIVDPIASSTQDVPKYGGLAKLYFEESCAELSMREKEPIRVECHMFEKNTFCSGAAFVPRDGGLEEDDGWIIAFVHNEDTNISEAHIIDTNKFSGDAVAKITMPRRVPYGFHGAFMPISF</sequence>
<dbReference type="Pfam" id="PF03055">
    <property type="entry name" value="RPE65"/>
    <property type="match status" value="2"/>
</dbReference>
<keyword evidence="3" id="KW-0560">Oxidoreductase</keyword>